<protein>
    <submittedName>
        <fullName evidence="2">Uncharacterized protein</fullName>
    </submittedName>
</protein>
<proteinExistence type="predicted"/>
<reference evidence="2" key="1">
    <citation type="journal article" date="2014" name="Front. Microbiol.">
        <title>High frequency of phylogenetically diverse reductive dehalogenase-homologous genes in deep subseafloor sedimentary metagenomes.</title>
        <authorList>
            <person name="Kawai M."/>
            <person name="Futagami T."/>
            <person name="Toyoda A."/>
            <person name="Takaki Y."/>
            <person name="Nishi S."/>
            <person name="Hori S."/>
            <person name="Arai W."/>
            <person name="Tsubouchi T."/>
            <person name="Morono Y."/>
            <person name="Uchiyama I."/>
            <person name="Ito T."/>
            <person name="Fujiyama A."/>
            <person name="Inagaki F."/>
            <person name="Takami H."/>
        </authorList>
    </citation>
    <scope>NUCLEOTIDE SEQUENCE</scope>
    <source>
        <strain evidence="2">Expedition CK06-06</strain>
    </source>
</reference>
<comment type="caution">
    <text evidence="2">The sequence shown here is derived from an EMBL/GenBank/DDBJ whole genome shotgun (WGS) entry which is preliminary data.</text>
</comment>
<dbReference type="EMBL" id="BART01028771">
    <property type="protein sequence ID" value="GAG93063.1"/>
    <property type="molecule type" value="Genomic_DNA"/>
</dbReference>
<evidence type="ECO:0000256" key="1">
    <source>
        <dbReference type="SAM" id="MobiDB-lite"/>
    </source>
</evidence>
<name>X1C9K1_9ZZZZ</name>
<evidence type="ECO:0000313" key="2">
    <source>
        <dbReference type="EMBL" id="GAG93063.1"/>
    </source>
</evidence>
<organism evidence="2">
    <name type="scientific">marine sediment metagenome</name>
    <dbReference type="NCBI Taxonomy" id="412755"/>
    <lineage>
        <taxon>unclassified sequences</taxon>
        <taxon>metagenomes</taxon>
        <taxon>ecological metagenomes</taxon>
    </lineage>
</organism>
<accession>X1C9K1</accession>
<dbReference type="AlphaFoldDB" id="X1C9K1"/>
<feature type="region of interest" description="Disordered" evidence="1">
    <location>
        <begin position="1"/>
        <end position="31"/>
    </location>
</feature>
<feature type="non-terminal residue" evidence="2">
    <location>
        <position position="1"/>
    </location>
</feature>
<gene>
    <name evidence="2" type="ORF">S01H4_50639</name>
</gene>
<sequence length="175" mass="18778">SKSTPSGGADTSGAGGADTRTSGSESGTPVPVIASIDTHAVTNVGDENKSGLLIYAHQGAQVPQQTHTHQVTILNHYHSVPAHTHPAHDHTVEISDHTHDLVFGIYEEAQSPTINVWIADDGENYGDSIGEYSEEELDIDITEYISGTGFKKIKFTTNLRTRISAWVLCKIDLSA</sequence>
<feature type="compositionally biased region" description="Low complexity" evidence="1">
    <location>
        <begin position="1"/>
        <end position="24"/>
    </location>
</feature>